<dbReference type="SMART" id="SM00382">
    <property type="entry name" value="AAA"/>
    <property type="match status" value="1"/>
</dbReference>
<dbReference type="GO" id="GO:0005524">
    <property type="term" value="F:ATP binding"/>
    <property type="evidence" value="ECO:0007669"/>
    <property type="project" value="UniProtKB-KW"/>
</dbReference>
<comment type="similarity">
    <text evidence="2">Belongs to the AAA ATPase family. BCS1 subfamily.</text>
</comment>
<comment type="catalytic activity">
    <reaction evidence="4">
        <text>ATP + H2O = ADP + phosphate + H(+)</text>
        <dbReference type="Rhea" id="RHEA:13065"/>
        <dbReference type="ChEBI" id="CHEBI:15377"/>
        <dbReference type="ChEBI" id="CHEBI:15378"/>
        <dbReference type="ChEBI" id="CHEBI:30616"/>
        <dbReference type="ChEBI" id="CHEBI:43474"/>
        <dbReference type="ChEBI" id="CHEBI:456216"/>
    </reaction>
</comment>
<comment type="cofactor">
    <cofactor evidence="1">
        <name>Mg(2+)</name>
        <dbReference type="ChEBI" id="CHEBI:18420"/>
    </cofactor>
</comment>
<evidence type="ECO:0000256" key="7">
    <source>
        <dbReference type="SAM" id="Phobius"/>
    </source>
</evidence>
<dbReference type="PROSITE" id="PS00674">
    <property type="entry name" value="AAA"/>
    <property type="match status" value="1"/>
</dbReference>
<evidence type="ECO:0000259" key="8">
    <source>
        <dbReference type="SMART" id="SM00382"/>
    </source>
</evidence>
<dbReference type="Pfam" id="PF25568">
    <property type="entry name" value="AAA_lid_At3g28540"/>
    <property type="match status" value="1"/>
</dbReference>
<dbReference type="CDD" id="cd19510">
    <property type="entry name" value="RecA-like_BCS1"/>
    <property type="match status" value="1"/>
</dbReference>
<dbReference type="Pfam" id="PF14363">
    <property type="entry name" value="AAA_assoc"/>
    <property type="match status" value="1"/>
</dbReference>
<reference evidence="10" key="1">
    <citation type="submission" date="2024-06" db="EMBL/GenBank/DDBJ databases">
        <authorList>
            <person name="Ryan C."/>
        </authorList>
    </citation>
    <scope>NUCLEOTIDE SEQUENCE [LARGE SCALE GENOMIC DNA]</scope>
</reference>
<dbReference type="Proteomes" id="UP001497457">
    <property type="component" value="Chromosome 25rd"/>
</dbReference>
<evidence type="ECO:0000256" key="4">
    <source>
        <dbReference type="ARBA" id="ARBA00049360"/>
    </source>
</evidence>
<reference evidence="9 10" key="2">
    <citation type="submission" date="2024-10" db="EMBL/GenBank/DDBJ databases">
        <authorList>
            <person name="Ryan C."/>
        </authorList>
    </citation>
    <scope>NUCLEOTIDE SEQUENCE [LARGE SCALE GENOMIC DNA]</scope>
</reference>
<keyword evidence="7" id="KW-0812">Transmembrane</keyword>
<evidence type="ECO:0000313" key="10">
    <source>
        <dbReference type="Proteomes" id="UP001497457"/>
    </source>
</evidence>
<proteinExistence type="inferred from homology"/>
<accession>A0ABC9BE05</accession>
<dbReference type="InterPro" id="IPR003960">
    <property type="entry name" value="ATPase_AAA_CS"/>
</dbReference>
<dbReference type="Pfam" id="PF00004">
    <property type="entry name" value="AAA"/>
    <property type="match status" value="1"/>
</dbReference>
<keyword evidence="5" id="KW-0547">Nucleotide-binding</keyword>
<evidence type="ECO:0000256" key="3">
    <source>
        <dbReference type="ARBA" id="ARBA00022842"/>
    </source>
</evidence>
<dbReference type="InterPro" id="IPR003593">
    <property type="entry name" value="AAA+_ATPase"/>
</dbReference>
<dbReference type="AlphaFoldDB" id="A0ABC9BE05"/>
<dbReference type="InterPro" id="IPR025753">
    <property type="entry name" value="AAA_N_dom"/>
</dbReference>
<feature type="compositionally biased region" description="Basic residues" evidence="6">
    <location>
        <begin position="315"/>
        <end position="324"/>
    </location>
</feature>
<keyword evidence="3" id="KW-0460">Magnesium</keyword>
<keyword evidence="7" id="KW-0472">Membrane</keyword>
<sequence>MASTEFWAAFGSVLGLLVAFLLGLLTMAMHNVRIKLFINKITAYLNPYQRITIPEHGAERLRRSELFVAVEAYLSDDTRIHAARKLKAELGSEEKKLQASIDDDQEIIVTSDAGVTLWWYAETEFPKSNVTSFSPGRKRRFYRVIFHKSNRKYVLDTYLPEVIKKGRAAIAENRQHRLFTNSPRSRSSSYEAEKTCWTPVAFQHPASFEKLAMDPRDKQAIIDDLTDFQEGKDYYERVGKAWKRGYLLFGPTGTGKSTMVAAMANHLKYDVYDLELTAVKDNTELRKLFVNTTGKSIIVIEDIDRSVDLTDVKPRGKKKDNKRKSSSESDSSTTLLRKAVDKDDDDSTKLTLSGLLNFIDGLWSACGGERIIVFTTNHKDRLDPALIRPGRMDKHIEMTYCRYEAFKVLATNYLKINDHQLFEMFGEIQQLLEEVDMSPADVTEHLMHAEKKGADTCLQDLVAALIDKRKDDAAAKEKAKTAEAK</sequence>
<dbReference type="Gene3D" id="6.10.280.40">
    <property type="match status" value="1"/>
</dbReference>
<dbReference type="InterPro" id="IPR003959">
    <property type="entry name" value="ATPase_AAA_core"/>
</dbReference>
<evidence type="ECO:0000256" key="2">
    <source>
        <dbReference type="ARBA" id="ARBA00007448"/>
    </source>
</evidence>
<organism evidence="9 10">
    <name type="scientific">Urochloa decumbens</name>
    <dbReference type="NCBI Taxonomy" id="240449"/>
    <lineage>
        <taxon>Eukaryota</taxon>
        <taxon>Viridiplantae</taxon>
        <taxon>Streptophyta</taxon>
        <taxon>Embryophyta</taxon>
        <taxon>Tracheophyta</taxon>
        <taxon>Spermatophyta</taxon>
        <taxon>Magnoliopsida</taxon>
        <taxon>Liliopsida</taxon>
        <taxon>Poales</taxon>
        <taxon>Poaceae</taxon>
        <taxon>PACMAD clade</taxon>
        <taxon>Panicoideae</taxon>
        <taxon>Panicodae</taxon>
        <taxon>Paniceae</taxon>
        <taxon>Melinidinae</taxon>
        <taxon>Urochloa</taxon>
    </lineage>
</organism>
<dbReference type="InterPro" id="IPR050747">
    <property type="entry name" value="Mitochondrial_chaperone_BCS1"/>
</dbReference>
<evidence type="ECO:0000313" key="9">
    <source>
        <dbReference type="EMBL" id="CAL4996265.1"/>
    </source>
</evidence>
<protein>
    <recommendedName>
        <fullName evidence="8">AAA+ ATPase domain-containing protein</fullName>
    </recommendedName>
</protein>
<gene>
    <name evidence="9" type="ORF">URODEC1_LOCUS62817</name>
</gene>
<feature type="domain" description="AAA+ ATPase" evidence="8">
    <location>
        <begin position="242"/>
        <end position="402"/>
    </location>
</feature>
<dbReference type="Gene3D" id="3.40.50.300">
    <property type="entry name" value="P-loop containing nucleotide triphosphate hydrolases"/>
    <property type="match status" value="1"/>
</dbReference>
<keyword evidence="7" id="KW-1133">Transmembrane helix</keyword>
<keyword evidence="10" id="KW-1185">Reference proteome</keyword>
<feature type="region of interest" description="Disordered" evidence="6">
    <location>
        <begin position="312"/>
        <end position="333"/>
    </location>
</feature>
<dbReference type="InterPro" id="IPR027417">
    <property type="entry name" value="P-loop_NTPase"/>
</dbReference>
<dbReference type="PANTHER" id="PTHR23070">
    <property type="entry name" value="BCS1 AAA-TYPE ATPASE"/>
    <property type="match status" value="1"/>
</dbReference>
<dbReference type="SUPFAM" id="SSF52540">
    <property type="entry name" value="P-loop containing nucleoside triphosphate hydrolases"/>
    <property type="match status" value="1"/>
</dbReference>
<name>A0ABC9BE05_9POAL</name>
<feature type="transmembrane region" description="Helical" evidence="7">
    <location>
        <begin position="6"/>
        <end position="28"/>
    </location>
</feature>
<dbReference type="EMBL" id="OZ075135">
    <property type="protein sequence ID" value="CAL4996265.1"/>
    <property type="molecule type" value="Genomic_DNA"/>
</dbReference>
<keyword evidence="5" id="KW-0067">ATP-binding</keyword>
<evidence type="ECO:0000256" key="5">
    <source>
        <dbReference type="RuleBase" id="RU003651"/>
    </source>
</evidence>
<dbReference type="InterPro" id="IPR058017">
    <property type="entry name" value="At3g28540-like_C"/>
</dbReference>
<evidence type="ECO:0000256" key="6">
    <source>
        <dbReference type="SAM" id="MobiDB-lite"/>
    </source>
</evidence>
<dbReference type="GO" id="GO:0006950">
    <property type="term" value="P:response to stress"/>
    <property type="evidence" value="ECO:0007669"/>
    <property type="project" value="UniProtKB-ARBA"/>
</dbReference>
<evidence type="ECO:0000256" key="1">
    <source>
        <dbReference type="ARBA" id="ARBA00001946"/>
    </source>
</evidence>